<organism evidence="2 3">
    <name type="scientific">Umezawaea endophytica</name>
    <dbReference type="NCBI Taxonomy" id="1654476"/>
    <lineage>
        <taxon>Bacteria</taxon>
        <taxon>Bacillati</taxon>
        <taxon>Actinomycetota</taxon>
        <taxon>Actinomycetes</taxon>
        <taxon>Pseudonocardiales</taxon>
        <taxon>Pseudonocardiaceae</taxon>
        <taxon>Umezawaea</taxon>
    </lineage>
</organism>
<evidence type="ECO:0000313" key="2">
    <source>
        <dbReference type="EMBL" id="MCS7484070.1"/>
    </source>
</evidence>
<evidence type="ECO:0000256" key="1">
    <source>
        <dbReference type="SAM" id="Phobius"/>
    </source>
</evidence>
<keyword evidence="3" id="KW-1185">Reference proteome</keyword>
<dbReference type="AlphaFoldDB" id="A0A9X2VWP5"/>
<proteinExistence type="predicted"/>
<feature type="transmembrane region" description="Helical" evidence="1">
    <location>
        <begin position="59"/>
        <end position="78"/>
    </location>
</feature>
<accession>A0A9X2VWP5</accession>
<dbReference type="Proteomes" id="UP001141259">
    <property type="component" value="Unassembled WGS sequence"/>
</dbReference>
<sequence>MNFMHPANGLLFSIVAGSELPLGMVDPAKRRLGGQEAPVLSDFLSDFEKYVLRAGLSGLVDVVLGLLAFGSVLAALLGGPAVKAAAVVVVILILLALFAMLISGRNRVRDELSRNRRLVAHYCNVIQRTRGAPLHIKMWDDVTVIDARGGAVETVKVVARVDDEETHFYRFRIGPAWDQPARQRANVVCVVRGGNGGPQYDTTTSWLADGRMEVHAHLPSPAKVGVDLRIMLIITWPGMCEPLMTKRVADNYLLHFAQDVDAVRYVMVLPEGETALYERIGFEKEDRRYRVRMAKNSAGLVEVSLIARDVPAKHKFGLRLELR</sequence>
<dbReference type="RefSeq" id="WP_259629524.1">
    <property type="nucleotide sequence ID" value="NZ_JANYMP010000041.1"/>
</dbReference>
<reference evidence="2" key="1">
    <citation type="submission" date="2022-08" db="EMBL/GenBank/DDBJ databases">
        <authorList>
            <person name="Tistechok S."/>
            <person name="Samborskyy M."/>
            <person name="Roman I."/>
        </authorList>
    </citation>
    <scope>NUCLEOTIDE SEQUENCE</scope>
    <source>
        <strain evidence="2">DSM 103496</strain>
    </source>
</reference>
<gene>
    <name evidence="2" type="ORF">NZH93_45170</name>
</gene>
<dbReference type="EMBL" id="JANYMP010000041">
    <property type="protein sequence ID" value="MCS7484070.1"/>
    <property type="molecule type" value="Genomic_DNA"/>
</dbReference>
<feature type="transmembrane region" description="Helical" evidence="1">
    <location>
        <begin position="84"/>
        <end position="104"/>
    </location>
</feature>
<keyword evidence="1" id="KW-1133">Transmembrane helix</keyword>
<keyword evidence="1" id="KW-0472">Membrane</keyword>
<keyword evidence="1" id="KW-0812">Transmembrane</keyword>
<protein>
    <submittedName>
        <fullName evidence="2">Uncharacterized protein</fullName>
    </submittedName>
</protein>
<comment type="caution">
    <text evidence="2">The sequence shown here is derived from an EMBL/GenBank/DDBJ whole genome shotgun (WGS) entry which is preliminary data.</text>
</comment>
<evidence type="ECO:0000313" key="3">
    <source>
        <dbReference type="Proteomes" id="UP001141259"/>
    </source>
</evidence>
<name>A0A9X2VWP5_9PSEU</name>